<dbReference type="InParanoid" id="A0A1S3H613"/>
<dbReference type="PROSITE" id="PS51257">
    <property type="entry name" value="PROKAR_LIPOPROTEIN"/>
    <property type="match status" value="1"/>
</dbReference>
<evidence type="ECO:0000256" key="1">
    <source>
        <dbReference type="ARBA" id="ARBA00023002"/>
    </source>
</evidence>
<dbReference type="PANTHER" id="PTHR43975">
    <property type="entry name" value="ZGC:101858"/>
    <property type="match status" value="1"/>
</dbReference>
<keyword evidence="1" id="KW-0560">Oxidoreductase</keyword>
<evidence type="ECO:0000313" key="2">
    <source>
        <dbReference type="Proteomes" id="UP000085678"/>
    </source>
</evidence>
<dbReference type="STRING" id="7574.A0A1S3H613"/>
<proteinExistence type="predicted"/>
<dbReference type="PANTHER" id="PTHR43975:SF2">
    <property type="entry name" value="EG:BACR7A4.14 PROTEIN-RELATED"/>
    <property type="match status" value="1"/>
</dbReference>
<name>A0A1S3H613_LINAN</name>
<dbReference type="PROSITE" id="PS00061">
    <property type="entry name" value="ADH_SHORT"/>
    <property type="match status" value="1"/>
</dbReference>
<dbReference type="AlphaFoldDB" id="A0A1S3H613"/>
<dbReference type="SUPFAM" id="SSF51735">
    <property type="entry name" value="NAD(P)-binding Rossmann-fold domains"/>
    <property type="match status" value="1"/>
</dbReference>
<dbReference type="GO" id="GO:0016491">
    <property type="term" value="F:oxidoreductase activity"/>
    <property type="evidence" value="ECO:0007669"/>
    <property type="project" value="UniProtKB-KW"/>
</dbReference>
<dbReference type="Pfam" id="PF13561">
    <property type="entry name" value="adh_short_C2"/>
    <property type="match status" value="1"/>
</dbReference>
<dbReference type="PRINTS" id="PR00081">
    <property type="entry name" value="GDHRDH"/>
</dbReference>
<dbReference type="FunFam" id="3.40.50.720:FF:000084">
    <property type="entry name" value="Short-chain dehydrogenase reductase"/>
    <property type="match status" value="1"/>
</dbReference>
<evidence type="ECO:0000313" key="3">
    <source>
        <dbReference type="RefSeq" id="XP_013380564.1"/>
    </source>
</evidence>
<dbReference type="Gene3D" id="3.40.50.720">
    <property type="entry name" value="NAD(P)-binding Rossmann-like Domain"/>
    <property type="match status" value="1"/>
</dbReference>
<accession>A0A1S3H613</accession>
<dbReference type="NCBIfam" id="NF005559">
    <property type="entry name" value="PRK07231.1"/>
    <property type="match status" value="1"/>
</dbReference>
<dbReference type="OrthoDB" id="47007at2759"/>
<dbReference type="InterPro" id="IPR036291">
    <property type="entry name" value="NAD(P)-bd_dom_sf"/>
</dbReference>
<reference evidence="3" key="1">
    <citation type="submission" date="2025-08" db="UniProtKB">
        <authorList>
            <consortium name="RefSeq"/>
        </authorList>
    </citation>
    <scope>IDENTIFICATION</scope>
    <source>
        <tissue evidence="3">Gonads</tissue>
    </source>
</reference>
<organism evidence="2 3">
    <name type="scientific">Lingula anatina</name>
    <name type="common">Brachiopod</name>
    <name type="synonym">Lingula unguis</name>
    <dbReference type="NCBI Taxonomy" id="7574"/>
    <lineage>
        <taxon>Eukaryota</taxon>
        <taxon>Metazoa</taxon>
        <taxon>Spiralia</taxon>
        <taxon>Lophotrochozoa</taxon>
        <taxon>Brachiopoda</taxon>
        <taxon>Linguliformea</taxon>
        <taxon>Lingulata</taxon>
        <taxon>Lingulida</taxon>
        <taxon>Linguloidea</taxon>
        <taxon>Lingulidae</taxon>
        <taxon>Lingula</taxon>
    </lineage>
</organism>
<dbReference type="GeneID" id="106151726"/>
<keyword evidence="2" id="KW-1185">Reference proteome</keyword>
<protein>
    <submittedName>
        <fullName evidence="3">Uncharacterized protein LOC106151726</fullName>
    </submittedName>
</protein>
<dbReference type="RefSeq" id="XP_013380564.1">
    <property type="nucleotide sequence ID" value="XM_013525110.1"/>
</dbReference>
<gene>
    <name evidence="3" type="primary">LOC106151726</name>
</gene>
<dbReference type="PRINTS" id="PR00080">
    <property type="entry name" value="SDRFAMILY"/>
</dbReference>
<dbReference type="KEGG" id="lak:106151726"/>
<dbReference type="InterPro" id="IPR020904">
    <property type="entry name" value="Sc_DH/Rdtase_CS"/>
</dbReference>
<sequence>MASLKDKVVIITGASSGIGQGTAIHMASLGCKLTISGRKMDNLQKTAQMCEEQGLAKEKILIVGGDVTDDAAMRELVEKTIDYYGQLDVLVNSAGIVINHNCENIKIEDYDTMMNINCRSVVYLCSLAIPHLVKTKGTIVNVSSVTGLRSFPNVLSYCMSKAALDQYTRCAALELAPKQVRVNAVNPGVIVTEIHKRGGMSEEQYAQFLARTKTTHALGRPGTVDEVAKCISFLASDDSSFITGATVPIDGGRHAMCPR</sequence>
<dbReference type="Proteomes" id="UP000085678">
    <property type="component" value="Unplaced"/>
</dbReference>
<dbReference type="InterPro" id="IPR002347">
    <property type="entry name" value="SDR_fam"/>
</dbReference>